<protein>
    <recommendedName>
        <fullName evidence="11">Branched-chain-amino-acid aminotransferase</fullName>
        <ecNumber evidence="11">2.6.1.42</ecNumber>
    </recommendedName>
</protein>
<evidence type="ECO:0000256" key="1">
    <source>
        <dbReference type="ARBA" id="ARBA00001933"/>
    </source>
</evidence>
<comment type="catalytic activity">
    <reaction evidence="11">
        <text>L-valine + 2-oxoglutarate = 3-methyl-2-oxobutanoate + L-glutamate</text>
        <dbReference type="Rhea" id="RHEA:24813"/>
        <dbReference type="ChEBI" id="CHEBI:11851"/>
        <dbReference type="ChEBI" id="CHEBI:16810"/>
        <dbReference type="ChEBI" id="CHEBI:29985"/>
        <dbReference type="ChEBI" id="CHEBI:57762"/>
        <dbReference type="EC" id="2.6.1.42"/>
    </reaction>
</comment>
<dbReference type="InterPro" id="IPR018300">
    <property type="entry name" value="Aminotrans_IV_CS"/>
</dbReference>
<dbReference type="InterPro" id="IPR036038">
    <property type="entry name" value="Aminotransferase-like"/>
</dbReference>
<dbReference type="PIRSF" id="PIRSF006468">
    <property type="entry name" value="BCAT1"/>
    <property type="match status" value="1"/>
</dbReference>
<dbReference type="SUPFAM" id="SSF56752">
    <property type="entry name" value="D-aminoacid aminotransferase-like PLP-dependent enzymes"/>
    <property type="match status" value="1"/>
</dbReference>
<evidence type="ECO:0000256" key="2">
    <source>
        <dbReference type="ARBA" id="ARBA00009320"/>
    </source>
</evidence>
<comment type="catalytic activity">
    <reaction evidence="11">
        <text>L-isoleucine + 2-oxoglutarate = (S)-3-methyl-2-oxopentanoate + L-glutamate</text>
        <dbReference type="Rhea" id="RHEA:24801"/>
        <dbReference type="ChEBI" id="CHEBI:16810"/>
        <dbReference type="ChEBI" id="CHEBI:29985"/>
        <dbReference type="ChEBI" id="CHEBI:35146"/>
        <dbReference type="ChEBI" id="CHEBI:58045"/>
        <dbReference type="EC" id="2.6.1.42"/>
    </reaction>
</comment>
<gene>
    <name evidence="12" type="primary">BAT1_1</name>
    <name evidence="12" type="ORF">LSUE1_G003825</name>
</gene>
<keyword evidence="6 10" id="KW-0663">Pyridoxal phosphate</keyword>
<feature type="modified residue" description="N6-(pyridoxal phosphate)lysine" evidence="8">
    <location>
        <position position="207"/>
    </location>
</feature>
<comment type="catalytic activity">
    <reaction evidence="11">
        <text>L-leucine + 2-oxoglutarate = 4-methyl-2-oxopentanoate + L-glutamate</text>
        <dbReference type="Rhea" id="RHEA:18321"/>
        <dbReference type="ChEBI" id="CHEBI:16810"/>
        <dbReference type="ChEBI" id="CHEBI:17865"/>
        <dbReference type="ChEBI" id="CHEBI:29985"/>
        <dbReference type="ChEBI" id="CHEBI:57427"/>
        <dbReference type="EC" id="2.6.1.42"/>
    </reaction>
</comment>
<dbReference type="Gene3D" id="3.30.470.10">
    <property type="match status" value="1"/>
</dbReference>
<name>A0A8T9CHP6_9HELO</name>
<evidence type="ECO:0000313" key="12">
    <source>
        <dbReference type="EMBL" id="TVY84981.1"/>
    </source>
</evidence>
<comment type="caution">
    <text evidence="12">The sequence shown here is derived from an EMBL/GenBank/DDBJ whole genome shotgun (WGS) entry which is preliminary data.</text>
</comment>
<dbReference type="PROSITE" id="PS00770">
    <property type="entry name" value="AA_TRANSFER_CLASS_4"/>
    <property type="match status" value="1"/>
</dbReference>
<keyword evidence="5 11" id="KW-0808">Transferase</keyword>
<dbReference type="EMBL" id="QGMK01000039">
    <property type="protein sequence ID" value="TVY84981.1"/>
    <property type="molecule type" value="Genomic_DNA"/>
</dbReference>
<reference evidence="12 13" key="1">
    <citation type="submission" date="2018-05" db="EMBL/GenBank/DDBJ databases">
        <title>Genome sequencing and assembly of the regulated plant pathogen Lachnellula willkommii and related sister species for the development of diagnostic species identification markers.</title>
        <authorList>
            <person name="Giroux E."/>
            <person name="Bilodeau G."/>
        </authorList>
    </citation>
    <scope>NUCLEOTIDE SEQUENCE [LARGE SCALE GENOMIC DNA]</scope>
    <source>
        <strain evidence="12 13">CBS 268.59</strain>
    </source>
</reference>
<dbReference type="Gene3D" id="3.20.10.10">
    <property type="entry name" value="D-amino Acid Aminotransferase, subunit A, domain 2"/>
    <property type="match status" value="1"/>
</dbReference>
<dbReference type="OrthoDB" id="1732691at2759"/>
<evidence type="ECO:0000313" key="13">
    <source>
        <dbReference type="Proteomes" id="UP000469558"/>
    </source>
</evidence>
<keyword evidence="7 11" id="KW-0100">Branched-chain amino acid biosynthesis</keyword>
<comment type="similarity">
    <text evidence="2 9">Belongs to the class-IV pyridoxal-phosphate-dependent aminotransferase family.</text>
</comment>
<accession>A0A8T9CHP6</accession>
<evidence type="ECO:0000256" key="5">
    <source>
        <dbReference type="ARBA" id="ARBA00022679"/>
    </source>
</evidence>
<dbReference type="GO" id="GO:0004084">
    <property type="term" value="F:branched-chain-amino-acid transaminase activity"/>
    <property type="evidence" value="ECO:0007669"/>
    <property type="project" value="UniProtKB-EC"/>
</dbReference>
<organism evidence="12 13">
    <name type="scientific">Lachnellula suecica</name>
    <dbReference type="NCBI Taxonomy" id="602035"/>
    <lineage>
        <taxon>Eukaryota</taxon>
        <taxon>Fungi</taxon>
        <taxon>Dikarya</taxon>
        <taxon>Ascomycota</taxon>
        <taxon>Pezizomycotina</taxon>
        <taxon>Leotiomycetes</taxon>
        <taxon>Helotiales</taxon>
        <taxon>Lachnaceae</taxon>
        <taxon>Lachnellula</taxon>
    </lineage>
</organism>
<dbReference type="InterPro" id="IPR043131">
    <property type="entry name" value="BCAT-like_N"/>
</dbReference>
<evidence type="ECO:0000256" key="9">
    <source>
        <dbReference type="RuleBase" id="RU004106"/>
    </source>
</evidence>
<keyword evidence="13" id="KW-1185">Reference proteome</keyword>
<dbReference type="FunFam" id="3.30.470.10:FF:000005">
    <property type="entry name" value="Branched-chain-amino-acid aminotransferase"/>
    <property type="match status" value="1"/>
</dbReference>
<evidence type="ECO:0000256" key="8">
    <source>
        <dbReference type="PIRSR" id="PIRSR006468-1"/>
    </source>
</evidence>
<dbReference type="GO" id="GO:0009099">
    <property type="term" value="P:L-valine biosynthetic process"/>
    <property type="evidence" value="ECO:0007669"/>
    <property type="project" value="TreeGrafter"/>
</dbReference>
<proteinExistence type="inferred from homology"/>
<comment type="cofactor">
    <cofactor evidence="1 10">
        <name>pyridoxal 5'-phosphate</name>
        <dbReference type="ChEBI" id="CHEBI:597326"/>
    </cofactor>
</comment>
<dbReference type="InterPro" id="IPR001544">
    <property type="entry name" value="Aminotrans_IV"/>
</dbReference>
<evidence type="ECO:0000256" key="10">
    <source>
        <dbReference type="RuleBase" id="RU004516"/>
    </source>
</evidence>
<dbReference type="CDD" id="cd01557">
    <property type="entry name" value="BCAT_beta_family"/>
    <property type="match status" value="1"/>
</dbReference>
<evidence type="ECO:0000256" key="11">
    <source>
        <dbReference type="RuleBase" id="RU004517"/>
    </source>
</evidence>
<dbReference type="GO" id="GO:0005739">
    <property type="term" value="C:mitochondrion"/>
    <property type="evidence" value="ECO:0007669"/>
    <property type="project" value="TreeGrafter"/>
</dbReference>
<evidence type="ECO:0000256" key="3">
    <source>
        <dbReference type="ARBA" id="ARBA00022576"/>
    </source>
</evidence>
<evidence type="ECO:0000256" key="6">
    <source>
        <dbReference type="ARBA" id="ARBA00022898"/>
    </source>
</evidence>
<sequence length="384" mass="42618">MASPGTFFEPQKLDASKLEIQRNPNPSKLIPPEGLRFGRYMTDHMLQVQWTLERGWQTPRILPYQKISLDPTACVFHYGFECFEGLKAYKDAEGRLRLFRPHMNMDRFKESAARVALPSFESEELIKLIAKFVRVEERKKGYSLYLRPVLVGTSGGLGVTCPTSALLYLVASPVGAYYGDRTNAISLEATNGSIATRAWPGGAGRHKVGGNYAPCVPPEKSAQMQGYQQCLWLFGEDDSITEAGSMNIFVAFGVPGSKRFQLVTPPLNGVILPGVTRDCILKLAIEKLMPLGWLISERKVTMSELVAASDAGEIYRVFGTGTAAIITPVESIRWGHRVIKCGPQGNNHGDPDEDLAQLLKGWIEDRQCGVEEHEWSVIVDEVER</sequence>
<evidence type="ECO:0000256" key="7">
    <source>
        <dbReference type="ARBA" id="ARBA00023304"/>
    </source>
</evidence>
<dbReference type="Pfam" id="PF01063">
    <property type="entry name" value="Aminotran_4"/>
    <property type="match status" value="1"/>
</dbReference>
<dbReference type="InterPro" id="IPR043132">
    <property type="entry name" value="BCAT-like_C"/>
</dbReference>
<evidence type="ECO:0000256" key="4">
    <source>
        <dbReference type="ARBA" id="ARBA00022605"/>
    </source>
</evidence>
<dbReference type="InterPro" id="IPR005786">
    <property type="entry name" value="B_amino_transII"/>
</dbReference>
<dbReference type="PANTHER" id="PTHR11825:SF44">
    <property type="entry name" value="BRANCHED-CHAIN-AMINO-ACID AMINOTRANSFERASE"/>
    <property type="match status" value="1"/>
</dbReference>
<dbReference type="PANTHER" id="PTHR11825">
    <property type="entry name" value="SUBGROUP IIII AMINOTRANSFERASE"/>
    <property type="match status" value="1"/>
</dbReference>
<keyword evidence="3 11" id="KW-0032">Aminotransferase</keyword>
<dbReference type="InterPro" id="IPR033939">
    <property type="entry name" value="BCAT_family"/>
</dbReference>
<dbReference type="Proteomes" id="UP000469558">
    <property type="component" value="Unassembled WGS sequence"/>
</dbReference>
<dbReference type="NCBIfam" id="TIGR01123">
    <property type="entry name" value="ilvE_II"/>
    <property type="match status" value="1"/>
</dbReference>
<keyword evidence="4 11" id="KW-0028">Amino-acid biosynthesis</keyword>
<dbReference type="GO" id="GO:0009098">
    <property type="term" value="P:L-leucine biosynthetic process"/>
    <property type="evidence" value="ECO:0007669"/>
    <property type="project" value="TreeGrafter"/>
</dbReference>
<dbReference type="AlphaFoldDB" id="A0A8T9CHP6"/>
<dbReference type="EC" id="2.6.1.42" evidence="11"/>